<evidence type="ECO:0000256" key="9">
    <source>
        <dbReference type="SAM" id="Phobius"/>
    </source>
</evidence>
<dbReference type="Pfam" id="PF01053">
    <property type="entry name" value="Cys_Met_Meta_PP"/>
    <property type="match status" value="2"/>
</dbReference>
<name>A0A4S4M7X7_9AGAM</name>
<evidence type="ECO:0000256" key="7">
    <source>
        <dbReference type="ARBA" id="ARBA00029853"/>
    </source>
</evidence>
<evidence type="ECO:0000313" key="12">
    <source>
        <dbReference type="Proteomes" id="UP000310158"/>
    </source>
</evidence>
<keyword evidence="5" id="KW-0663">Pyridoxal phosphate</keyword>
<dbReference type="GO" id="GO:0005737">
    <property type="term" value="C:cytoplasm"/>
    <property type="evidence" value="ECO:0007669"/>
    <property type="project" value="TreeGrafter"/>
</dbReference>
<evidence type="ECO:0000256" key="2">
    <source>
        <dbReference type="ARBA" id="ARBA00005038"/>
    </source>
</evidence>
<dbReference type="AlphaFoldDB" id="A0A4S4M7X7"/>
<dbReference type="SUPFAM" id="SSF53383">
    <property type="entry name" value="PLP-dependent transferases"/>
    <property type="match status" value="1"/>
</dbReference>
<dbReference type="GO" id="GO:0030170">
    <property type="term" value="F:pyridoxal phosphate binding"/>
    <property type="evidence" value="ECO:0007669"/>
    <property type="project" value="InterPro"/>
</dbReference>
<dbReference type="GO" id="GO:0019343">
    <property type="term" value="P:cysteine biosynthetic process via cystathionine"/>
    <property type="evidence" value="ECO:0007669"/>
    <property type="project" value="TreeGrafter"/>
</dbReference>
<accession>A0A4S4M7X7</accession>
<dbReference type="GO" id="GO:0019346">
    <property type="term" value="P:transsulfuration"/>
    <property type="evidence" value="ECO:0007669"/>
    <property type="project" value="InterPro"/>
</dbReference>
<evidence type="ECO:0000256" key="3">
    <source>
        <dbReference type="ARBA" id="ARBA00009077"/>
    </source>
</evidence>
<sequence length="898" mass="99060">MTSPSESVSEVVRTKFGPLLLGVIVTAILYGVTFLQTIYYFDHYPKDTIVLKATARRHVPVAALWIIDTLIMALDCHVVYYYSILRFGDASALGEQTWTMDLESSLTVELFSTIFHISYLDQISNAGLRDVSMSNVFRLSNTKIEQGILSELQAREVDILLSAPDIQSLLTIATFATSLAITVIVFSKAVWSTVTTGMSLFIGNVSLAAAVDFFITIVLCIPLYSNRSGLQSSNIINRLITFMITRGIITNSIRKGSADHLPVPVYTNAVLASLNNRSPRVEDPTFTSHVGYSSAGELYQDDINVEFRPESNTCFVREKSFEDVEALFRSELSPQLDIEGIEKIRRIGRGPVPVIVVFTNYDELVGLKILRTNDGSSTADKLMLLGRELADEDFEERCVCPMREVAKFRAYHCRVQSLLALSGQPETRNLNSLFLIRNTVPPSPHWHPPYFIPFTPDDGPSRSQRIQRAHPYIPMAATSQNLTTISWTGSGHAQFTTYEQDGLRVMHTYCLCVGLCSNGHCDSAFGPQCAHENQGVKTTFVDLENSDEVEIKGAIQENAKAIWIEFPTISTLRLIDIHRIVSIAHAHPSNPLALVDNASLSPFYSSPLQQGTRSGKCQALMTADSRSRVPRRASAHEGPRVQRTSHGACAGRHRHVTNVICPGLAMHPRNALARRSLSPHPEHFVDTFFAASQDVSHDGSSLTEATRLYTLAENLGGVESLAELPALMTHGSIPPKEREQLGIGKNSIRLSVGIEEEEDLVRDVLQALEGFEYSQPLERTLASPQSGDFRRLAFARGSATTATAISSLGTNAHVVSMSGIYGGTSHYMARVANYNQDLETTLVEFEDGNEGEIKGALWENTKVRTSYQHGCTVCSDMTITIALVHLDRIPNRSYAAPD</sequence>
<feature type="transmembrane region" description="Helical" evidence="9">
    <location>
        <begin position="62"/>
        <end position="83"/>
    </location>
</feature>
<feature type="domain" description="DUF6534" evidence="10">
    <location>
        <begin position="208"/>
        <end position="278"/>
    </location>
</feature>
<evidence type="ECO:0000256" key="5">
    <source>
        <dbReference type="ARBA" id="ARBA00022898"/>
    </source>
</evidence>
<evidence type="ECO:0000256" key="6">
    <source>
        <dbReference type="ARBA" id="ARBA00023192"/>
    </source>
</evidence>
<dbReference type="PANTHER" id="PTHR11808">
    <property type="entry name" value="TRANS-SULFURATION ENZYME FAMILY MEMBER"/>
    <property type="match status" value="1"/>
</dbReference>
<dbReference type="GO" id="GO:0004123">
    <property type="term" value="F:cystathionine gamma-lyase activity"/>
    <property type="evidence" value="ECO:0007669"/>
    <property type="project" value="TreeGrafter"/>
</dbReference>
<gene>
    <name evidence="11" type="ORF">EW146_g305</name>
</gene>
<comment type="caution">
    <text evidence="11">The sequence shown here is derived from an EMBL/GenBank/DDBJ whole genome shotgun (WGS) entry which is preliminary data.</text>
</comment>
<dbReference type="InterPro" id="IPR015424">
    <property type="entry name" value="PyrdxlP-dep_Trfase"/>
</dbReference>
<comment type="similarity">
    <text evidence="3">Belongs to the trans-sulfuration enzymes family.</text>
</comment>
<dbReference type="EMBL" id="SGPL01000006">
    <property type="protein sequence ID" value="THH21215.1"/>
    <property type="molecule type" value="Genomic_DNA"/>
</dbReference>
<keyword evidence="9" id="KW-0472">Membrane</keyword>
<proteinExistence type="inferred from homology"/>
<dbReference type="OrthoDB" id="3512640at2759"/>
<evidence type="ECO:0000256" key="4">
    <source>
        <dbReference type="ARBA" id="ARBA00012085"/>
    </source>
</evidence>
<dbReference type="InterPro" id="IPR015421">
    <property type="entry name" value="PyrdxlP-dep_Trfase_major"/>
</dbReference>
<evidence type="ECO:0000256" key="8">
    <source>
        <dbReference type="SAM" id="MobiDB-lite"/>
    </source>
</evidence>
<dbReference type="EC" id="4.4.1.1" evidence="4"/>
<keyword evidence="9" id="KW-1133">Transmembrane helix</keyword>
<dbReference type="InterPro" id="IPR045339">
    <property type="entry name" value="DUF6534"/>
</dbReference>
<feature type="transmembrane region" description="Helical" evidence="9">
    <location>
        <begin position="198"/>
        <end position="224"/>
    </location>
</feature>
<evidence type="ECO:0000313" key="11">
    <source>
        <dbReference type="EMBL" id="THH21215.1"/>
    </source>
</evidence>
<dbReference type="InterPro" id="IPR015422">
    <property type="entry name" value="PyrdxlP-dep_Trfase_small"/>
</dbReference>
<keyword evidence="6" id="KW-0028">Amino-acid biosynthesis</keyword>
<dbReference type="Gene3D" id="3.40.640.10">
    <property type="entry name" value="Type I PLP-dependent aspartate aminotransferase-like (Major domain)"/>
    <property type="match status" value="1"/>
</dbReference>
<dbReference type="Gene3D" id="3.90.1150.10">
    <property type="entry name" value="Aspartate Aminotransferase, domain 1"/>
    <property type="match status" value="1"/>
</dbReference>
<feature type="transmembrane region" description="Helical" evidence="9">
    <location>
        <begin position="20"/>
        <end position="41"/>
    </location>
</feature>
<comment type="pathway">
    <text evidence="2">Amino-acid biosynthesis; L-cysteine biosynthesis; L-cysteine from L-homocysteine and L-serine: step 2/2.</text>
</comment>
<evidence type="ECO:0000256" key="1">
    <source>
        <dbReference type="ARBA" id="ARBA00001933"/>
    </source>
</evidence>
<dbReference type="Pfam" id="PF20152">
    <property type="entry name" value="DUF6534"/>
    <property type="match status" value="1"/>
</dbReference>
<keyword evidence="9" id="KW-0812">Transmembrane</keyword>
<keyword evidence="6" id="KW-0198">Cysteine biosynthesis</keyword>
<evidence type="ECO:0000259" key="10">
    <source>
        <dbReference type="Pfam" id="PF20152"/>
    </source>
</evidence>
<feature type="transmembrane region" description="Helical" evidence="9">
    <location>
        <begin position="166"/>
        <end position="186"/>
    </location>
</feature>
<reference evidence="11 12" key="1">
    <citation type="submission" date="2019-02" db="EMBL/GenBank/DDBJ databases">
        <title>Genome sequencing of the rare red list fungi Bondarzewia mesenterica.</title>
        <authorList>
            <person name="Buettner E."/>
            <person name="Kellner H."/>
        </authorList>
    </citation>
    <scope>NUCLEOTIDE SEQUENCE [LARGE SCALE GENOMIC DNA]</scope>
    <source>
        <strain evidence="11 12">DSM 108281</strain>
    </source>
</reference>
<feature type="region of interest" description="Disordered" evidence="8">
    <location>
        <begin position="623"/>
        <end position="647"/>
    </location>
</feature>
<dbReference type="Proteomes" id="UP000310158">
    <property type="component" value="Unassembled WGS sequence"/>
</dbReference>
<keyword evidence="12" id="KW-1185">Reference proteome</keyword>
<dbReference type="InterPro" id="IPR000277">
    <property type="entry name" value="Cys/Met-Metab_PyrdxlP-dep_enz"/>
</dbReference>
<protein>
    <recommendedName>
        <fullName evidence="4">cystathionine gamma-lyase</fullName>
        <ecNumber evidence="4">4.4.1.1</ecNumber>
    </recommendedName>
    <alternativeName>
        <fullName evidence="7">Gamma-cystathionase</fullName>
    </alternativeName>
</protein>
<organism evidence="11 12">
    <name type="scientific">Bondarzewia mesenterica</name>
    <dbReference type="NCBI Taxonomy" id="1095465"/>
    <lineage>
        <taxon>Eukaryota</taxon>
        <taxon>Fungi</taxon>
        <taxon>Dikarya</taxon>
        <taxon>Basidiomycota</taxon>
        <taxon>Agaricomycotina</taxon>
        <taxon>Agaricomycetes</taxon>
        <taxon>Russulales</taxon>
        <taxon>Bondarzewiaceae</taxon>
        <taxon>Bondarzewia</taxon>
    </lineage>
</organism>
<dbReference type="PANTHER" id="PTHR11808:SF15">
    <property type="entry name" value="CYSTATHIONINE GAMMA-LYASE"/>
    <property type="match status" value="1"/>
</dbReference>
<comment type="cofactor">
    <cofactor evidence="1">
        <name>pyridoxal 5'-phosphate</name>
        <dbReference type="ChEBI" id="CHEBI:597326"/>
    </cofactor>
</comment>